<sequence length="1903" mass="210046">MANLKWSTAPFIEVQARLSLYDGSDEGLEDAISERIHDLKNLLSVPGKNEESRISLTKGKLNIDSVEYSINDEFVNQSCLLADELSIDEKIAAEYLQYGTEYQAELDRQPLQCAIVLFHTRRTFILDIVKMILEYAAQIDLSTRQVFINITKKFATKEFVTLVVNSMIDIRASLLQIHEKEVSGHFLGRDQDELFVENIKFRREHAYQEHESLTQILVLLCQLRLGSIDQLKTILEGAATLENYDQILVHYSTCIAAFFDSLCSPLDLDDSTPAKEIFKNALDIQSYITNRRRNPPTKLTYFHAAIDLWWYVYFSGLCSRERELASDPASKVDYVVDIYRPALQSVMKGGAFEFMTVLAYDTSSRSELMTDHVEMRLRLLSKTLQPVSTPQDLQGPTAAAQPLSLQVSYNVSSGFDKKFLDVMSNLVDAVISNFADLLKDLRFREEELAFGDGASENLDADDQSQESDDLGTIEPELERFFMFISYLYAERSDSALSFWSDPEGNLYGFIVWASQAQTPLMIAAYCDMLASISTGEESALAAHTFMKDDESSGSGGGADMTYRISWEYISEVFTYYIAQLRDFNPEHNMFASSAISRSLIGIADKPELGDDERMVISSYLRLLEKVALSNSTARSELITRQVPDSLFQFLDCHTTLTGAIFNTIRAFLQDANAPTRHAVWRYLDAYLLHNQIVVARAPSVLAGAPGGLHHISFNDRFAILLPTYQDVLALVSLIEYLTQVASGGTINDLPFPEVLGATYRAPSGIQPYIDFIIDNVFFTSGAAELTAHQQLALQSACLKFIRNCIENFNTDLLALASMSSGMEVGSGGVNIDLAVKPHGLVNYIRVHPFIWVMKKLFEERIYAILFKLAALGIDVITEPGQYKTRAAEVVKVALQVIYRVLLTEDVYLDVMERFSKSDDIPSHISGGGGARSLIVPGSTPTFIGMRNFEDAILFHIYVVTQFALYVNAEQVPIASVAIKILDIIAQAPQFLNLDYDIPAPGSYANGAVPEIAVKTIFESVESGRRIGVNRLLSALDTVEESRRVMFGFITQLERPAVQYTDWDQVAGDSDTAISTLKLEILEFLSRNLCSLSSKTTAAKSELPSIDVETSLLSEVPTISHFLLGFRIRDGATAASTTSLEHNYTHGGVDSPVSLFRTVVNILDESIVSAASSNKFALRTAAYARAAMDIVYKLCAAKISSPVALSLLRLPVYDFFRARVAAEPVITPAGTQWEALTFRDMLSSSNNRDYDNFDSHGVETKSALVVPPGVDEDKTAGALVQFLAARTFLFEYLAVELHSVSDPPTSVFEKYVRQLITMRGIESAPTLADDWTAPTLFACETAKALELLDFLEIDVDELAASWNISSTPVPLQDMVGERRQYVTSGDVGTLVVGNEVNVFNGVRLTDTCCYPLPPLAAATPGSADSLAPIDNLYDLDRVRGVLELKVGELQYAGRLSDPVPESVTLQMEGIISGCRRQNLIVCLRRAQSQCLAAWCRLLRVILVDTATLDSKDDRVPGLDTFILETMQVLAPKLLHYAHIWESRIAEHLASASVALVTAISPYLRLNDATPQPDTAKSDEEEEDDAAIDIVRTLFRVALIAVQSPHASASVRADLYTLTSIFICNHAPHRRGKLSQLLRTMQSCASGSSTADSPSASKENRLIERVATDAVSGEGVTRIMALTVLRAFAAVGNATGQHFVLDALVRYNLLLLLVRSVRRIDQDLDDENRVSNYEVTSFKAGLTFLIELAQSRTGAAQIIQSGLFTILQNSKFLSIDPDIGIFAYTSLSAGATAEEAGSHWFWPKGTASGAGRNVYFELVVPTMRLLTCCVVSMGQRNMGVLRLVKDVLSKRILLVRAVLRRVVGRDIGPEMGGDEDDAVVGEAGKLLVLLSSLTRVLETDDDVTG</sequence>
<organism evidence="1 2">
    <name type="scientific">Lipomyces kononenkoae</name>
    <name type="common">Yeast</name>
    <dbReference type="NCBI Taxonomy" id="34357"/>
    <lineage>
        <taxon>Eukaryota</taxon>
        <taxon>Fungi</taxon>
        <taxon>Dikarya</taxon>
        <taxon>Ascomycota</taxon>
        <taxon>Saccharomycotina</taxon>
        <taxon>Lipomycetes</taxon>
        <taxon>Lipomycetales</taxon>
        <taxon>Lipomycetaceae</taxon>
        <taxon>Lipomyces</taxon>
    </lineage>
</organism>
<comment type="caution">
    <text evidence="1">The sequence shown here is derived from an EMBL/GenBank/DDBJ whole genome shotgun (WGS) entry which is preliminary data.</text>
</comment>
<evidence type="ECO:0000313" key="1">
    <source>
        <dbReference type="EMBL" id="KAK9240046.1"/>
    </source>
</evidence>
<gene>
    <name evidence="1" type="ORF">V1525DRAFT_265286</name>
</gene>
<accession>A0ACC3T7X3</accession>
<reference evidence="2" key="1">
    <citation type="journal article" date="2024" name="Front. Bioeng. Biotechnol.">
        <title>Genome-scale model development and genomic sequencing of the oleaginous clade Lipomyces.</title>
        <authorList>
            <person name="Czajka J.J."/>
            <person name="Han Y."/>
            <person name="Kim J."/>
            <person name="Mondo S.J."/>
            <person name="Hofstad B.A."/>
            <person name="Robles A."/>
            <person name="Haridas S."/>
            <person name="Riley R."/>
            <person name="LaButti K."/>
            <person name="Pangilinan J."/>
            <person name="Andreopoulos W."/>
            <person name="Lipzen A."/>
            <person name="Yan J."/>
            <person name="Wang M."/>
            <person name="Ng V."/>
            <person name="Grigoriev I.V."/>
            <person name="Spatafora J.W."/>
            <person name="Magnuson J.K."/>
            <person name="Baker S.E."/>
            <person name="Pomraning K.R."/>
        </authorList>
    </citation>
    <scope>NUCLEOTIDE SEQUENCE [LARGE SCALE GENOMIC DNA]</scope>
    <source>
        <strain evidence="2">CBS 7786</strain>
    </source>
</reference>
<dbReference type="EMBL" id="MU971342">
    <property type="protein sequence ID" value="KAK9240046.1"/>
    <property type="molecule type" value="Genomic_DNA"/>
</dbReference>
<dbReference type="Proteomes" id="UP001433508">
    <property type="component" value="Unassembled WGS sequence"/>
</dbReference>
<evidence type="ECO:0000313" key="2">
    <source>
        <dbReference type="Proteomes" id="UP001433508"/>
    </source>
</evidence>
<protein>
    <submittedName>
        <fullName evidence="1">Nucleoporin Nup186/Nup192/Nup205</fullName>
    </submittedName>
</protein>
<keyword evidence="2" id="KW-1185">Reference proteome</keyword>
<proteinExistence type="predicted"/>
<name>A0ACC3T7X3_LIPKO</name>